<dbReference type="GO" id="GO:0003746">
    <property type="term" value="F:translation elongation factor activity"/>
    <property type="evidence" value="ECO:0007669"/>
    <property type="project" value="UniProtKB-UniRule"/>
</dbReference>
<dbReference type="HOGENOM" id="CLU_047155_0_0_10"/>
<organism evidence="7 8">
    <name type="scientific">Bernardetia litoralis (strain ATCC 23117 / DSM 6794 / NBRC 15988 / NCIMB 1366 / Fx l1 / Sio-4)</name>
    <name type="common">Flexibacter litoralis</name>
    <dbReference type="NCBI Taxonomy" id="880071"/>
    <lineage>
        <taxon>Bacteria</taxon>
        <taxon>Pseudomonadati</taxon>
        <taxon>Bacteroidota</taxon>
        <taxon>Cytophagia</taxon>
        <taxon>Cytophagales</taxon>
        <taxon>Bernardetiaceae</taxon>
        <taxon>Bernardetia</taxon>
    </lineage>
</organism>
<dbReference type="HAMAP" id="MF_00050">
    <property type="entry name" value="EF_Ts"/>
    <property type="match status" value="1"/>
</dbReference>
<dbReference type="PANTHER" id="PTHR11741">
    <property type="entry name" value="ELONGATION FACTOR TS"/>
    <property type="match status" value="1"/>
</dbReference>
<dbReference type="InterPro" id="IPR014039">
    <property type="entry name" value="Transl_elong_EFTs/EF1B_dimer"/>
</dbReference>
<dbReference type="AlphaFoldDB" id="I4AJE0"/>
<dbReference type="OrthoDB" id="9808348at2"/>
<dbReference type="Pfam" id="PF00889">
    <property type="entry name" value="EF_TS"/>
    <property type="match status" value="1"/>
</dbReference>
<keyword evidence="8" id="KW-1185">Reference proteome</keyword>
<evidence type="ECO:0000256" key="3">
    <source>
        <dbReference type="ARBA" id="ARBA00022768"/>
    </source>
</evidence>
<dbReference type="KEGG" id="fli:Fleli_1665"/>
<dbReference type="SUPFAM" id="SSF54713">
    <property type="entry name" value="Elongation factor Ts (EF-Ts), dimerisation domain"/>
    <property type="match status" value="2"/>
</dbReference>
<dbReference type="InterPro" id="IPR036402">
    <property type="entry name" value="EF-Ts_dimer_sf"/>
</dbReference>
<dbReference type="SUPFAM" id="SSF46934">
    <property type="entry name" value="UBA-like"/>
    <property type="match status" value="1"/>
</dbReference>
<dbReference type="InterPro" id="IPR009060">
    <property type="entry name" value="UBA-like_sf"/>
</dbReference>
<evidence type="ECO:0000259" key="6">
    <source>
        <dbReference type="Pfam" id="PF00889"/>
    </source>
</evidence>
<dbReference type="Gene3D" id="1.10.286.20">
    <property type="match status" value="1"/>
</dbReference>
<dbReference type="Gene3D" id="3.30.479.20">
    <property type="entry name" value="Elongation factor Ts, dimerisation domain"/>
    <property type="match status" value="2"/>
</dbReference>
<dbReference type="CDD" id="cd14275">
    <property type="entry name" value="UBA_EF-Ts"/>
    <property type="match status" value="1"/>
</dbReference>
<evidence type="ECO:0000256" key="2">
    <source>
        <dbReference type="ARBA" id="ARBA00016956"/>
    </source>
</evidence>
<gene>
    <name evidence="5" type="primary">tsf</name>
    <name evidence="7" type="ordered locus">Fleli_1665</name>
</gene>
<dbReference type="STRING" id="880071.Fleli_1665"/>
<name>I4AJE0_BERLS</name>
<keyword evidence="5" id="KW-0963">Cytoplasm</keyword>
<proteinExistence type="inferred from homology"/>
<feature type="domain" description="Translation elongation factor EFTs/EF1B dimerisation" evidence="6">
    <location>
        <begin position="72"/>
        <end position="277"/>
    </location>
</feature>
<protein>
    <recommendedName>
        <fullName evidence="2 5">Elongation factor Ts</fullName>
        <shortName evidence="5">EF-Ts</shortName>
    </recommendedName>
</protein>
<dbReference type="GO" id="GO:0005737">
    <property type="term" value="C:cytoplasm"/>
    <property type="evidence" value="ECO:0007669"/>
    <property type="project" value="UniProtKB-SubCell"/>
</dbReference>
<accession>I4AJE0</accession>
<sequence length="277" mass="30055">MAITASEVKKLREMTGAGMMDCKKALTESNGDFDGAVDILRKQGQKISAKRADRDTSEGAVFIEIFNNDSEGVIIGLGCETDFVALNEEFVKLGNEIAQLAASKKPSTTEELLKLEIGGQALEAKITDFVGKMGEKISIVGYNYLSADKLAAYIHSNGKVGVLVAMDNAANADYDAIGKDLGMQIAAMNPVALDENGVDSKITEREMAIGVERAREEGKPENLLDRIAQGYVKKYLQENTLMNQAFVKDPKVTIAQYVKNEGKGMEIKTFKRVSVGE</sequence>
<dbReference type="RefSeq" id="WP_014797530.1">
    <property type="nucleotide sequence ID" value="NC_018018.1"/>
</dbReference>
<dbReference type="EMBL" id="CP003345">
    <property type="protein sequence ID" value="AFM04075.1"/>
    <property type="molecule type" value="Genomic_DNA"/>
</dbReference>
<comment type="subcellular location">
    <subcellularLocation>
        <location evidence="5">Cytoplasm</location>
    </subcellularLocation>
</comment>
<dbReference type="Gene3D" id="1.10.8.10">
    <property type="entry name" value="DNA helicase RuvA subunit, C-terminal domain"/>
    <property type="match status" value="1"/>
</dbReference>
<keyword evidence="4 5" id="KW-0648">Protein biosynthesis</keyword>
<evidence type="ECO:0000313" key="8">
    <source>
        <dbReference type="Proteomes" id="UP000006054"/>
    </source>
</evidence>
<dbReference type="NCBIfam" id="TIGR00116">
    <property type="entry name" value="tsf"/>
    <property type="match status" value="1"/>
</dbReference>
<evidence type="ECO:0000256" key="4">
    <source>
        <dbReference type="ARBA" id="ARBA00022917"/>
    </source>
</evidence>
<dbReference type="Proteomes" id="UP000006054">
    <property type="component" value="Chromosome"/>
</dbReference>
<reference evidence="8" key="1">
    <citation type="submission" date="2012-06" db="EMBL/GenBank/DDBJ databases">
        <title>The complete genome of Flexibacter litoralis DSM 6794.</title>
        <authorList>
            <person name="Lucas S."/>
            <person name="Copeland A."/>
            <person name="Lapidus A."/>
            <person name="Glavina del Rio T."/>
            <person name="Dalin E."/>
            <person name="Tice H."/>
            <person name="Bruce D."/>
            <person name="Goodwin L."/>
            <person name="Pitluck S."/>
            <person name="Peters L."/>
            <person name="Ovchinnikova G."/>
            <person name="Lu M."/>
            <person name="Kyrpides N."/>
            <person name="Mavromatis K."/>
            <person name="Ivanova N."/>
            <person name="Brettin T."/>
            <person name="Detter J.C."/>
            <person name="Han C."/>
            <person name="Larimer F."/>
            <person name="Land M."/>
            <person name="Hauser L."/>
            <person name="Markowitz V."/>
            <person name="Cheng J.-F."/>
            <person name="Hugenholtz P."/>
            <person name="Woyke T."/>
            <person name="Wu D."/>
            <person name="Spring S."/>
            <person name="Lang E."/>
            <person name="Kopitz M."/>
            <person name="Brambilla E."/>
            <person name="Klenk H.-P."/>
            <person name="Eisen J.A."/>
        </authorList>
    </citation>
    <scope>NUCLEOTIDE SEQUENCE [LARGE SCALE GENOMIC DNA]</scope>
    <source>
        <strain evidence="8">ATCC 23117 / DSM 6794 / NBRC 15988 / NCIMB 1366 / Sio-4</strain>
    </source>
</reference>
<evidence type="ECO:0000256" key="5">
    <source>
        <dbReference type="HAMAP-Rule" id="MF_00050"/>
    </source>
</evidence>
<dbReference type="eggNOG" id="COG0264">
    <property type="taxonomic scope" value="Bacteria"/>
</dbReference>
<dbReference type="InterPro" id="IPR018101">
    <property type="entry name" value="Transl_elong_Ts_CS"/>
</dbReference>
<dbReference type="PROSITE" id="PS01126">
    <property type="entry name" value="EF_TS_1"/>
    <property type="match status" value="1"/>
</dbReference>
<dbReference type="PATRIC" id="fig|880071.3.peg.1637"/>
<dbReference type="FunFam" id="1.10.8.10:FF:000001">
    <property type="entry name" value="Elongation factor Ts"/>
    <property type="match status" value="1"/>
</dbReference>
<feature type="region of interest" description="Involved in Mg(2+) ion dislocation from EF-Tu" evidence="5">
    <location>
        <begin position="81"/>
        <end position="84"/>
    </location>
</feature>
<comment type="similarity">
    <text evidence="1 5">Belongs to the EF-Ts family.</text>
</comment>
<keyword evidence="3 5" id="KW-0251">Elongation factor</keyword>
<evidence type="ECO:0000256" key="1">
    <source>
        <dbReference type="ARBA" id="ARBA00005532"/>
    </source>
</evidence>
<comment type="function">
    <text evidence="5">Associates with the EF-Tu.GDP complex and induces the exchange of GDP to GTP. It remains bound to the aminoacyl-tRNA.EF-Tu.GTP complex up to the GTP hydrolysis stage on the ribosome.</text>
</comment>
<dbReference type="InterPro" id="IPR001816">
    <property type="entry name" value="Transl_elong_EFTs/EF1B"/>
</dbReference>
<dbReference type="PANTHER" id="PTHR11741:SF0">
    <property type="entry name" value="ELONGATION FACTOR TS, MITOCHONDRIAL"/>
    <property type="match status" value="1"/>
</dbReference>
<evidence type="ECO:0000313" key="7">
    <source>
        <dbReference type="EMBL" id="AFM04075.1"/>
    </source>
</evidence>